<gene>
    <name evidence="1" type="ORF">CALCODRAFT_507574</name>
</gene>
<name>A0A165HJ57_9BASI</name>
<protein>
    <submittedName>
        <fullName evidence="1">Uncharacterized protein</fullName>
    </submittedName>
</protein>
<organism evidence="1 2">
    <name type="scientific">Calocera cornea HHB12733</name>
    <dbReference type="NCBI Taxonomy" id="1353952"/>
    <lineage>
        <taxon>Eukaryota</taxon>
        <taxon>Fungi</taxon>
        <taxon>Dikarya</taxon>
        <taxon>Basidiomycota</taxon>
        <taxon>Agaricomycotina</taxon>
        <taxon>Dacrymycetes</taxon>
        <taxon>Dacrymycetales</taxon>
        <taxon>Dacrymycetaceae</taxon>
        <taxon>Calocera</taxon>
    </lineage>
</organism>
<dbReference type="EMBL" id="KV423941">
    <property type="protein sequence ID" value="KZT59368.1"/>
    <property type="molecule type" value="Genomic_DNA"/>
</dbReference>
<evidence type="ECO:0000313" key="1">
    <source>
        <dbReference type="EMBL" id="KZT59368.1"/>
    </source>
</evidence>
<dbReference type="InParanoid" id="A0A165HJ57"/>
<accession>A0A165HJ57</accession>
<dbReference type="AlphaFoldDB" id="A0A165HJ57"/>
<sequence length="464" mass="52869">MAAPSDSLANALRSLVRLPQISGLLDMDYKELYNYLQSEAILRLGLTSVWLHHLEVPLHSLAHAREGNKIKGIPYADLDDQIQQADGLYELLQGVPDDDGAIQVLQGGDKSALAETLLVTKMGDEDSGTTLITNFYSAFASVIGTLYTAYSWDELHWNMAVTCWLMVKVSRSPHEYDFPRMASTLMITIPDASDHQPRFFNLRTSFVGWAVHVRRDYTPLVSRKRSLYQRIRSLWRRDHIPFAHHPFPSANATSLAPPQADLTMASSSRPKWIARTLQRAGLHKAIGVDHQFGKVMQIYNAIKDRLREDADWWPTTMQHVRYFDVYEITQLHILSGNCAEDTAFQRIATLLNAPPSWLVDGSNFYLTTALIDAGHAIVEEARLKTRKPFNEEEPAWVRERIWQATSSFRTQAAVPMCLLCFLTLAFIRTELDPTNRFNYWELVDGAYRRIPSLDIWAVAHELNL</sequence>
<proteinExistence type="predicted"/>
<dbReference type="Proteomes" id="UP000076842">
    <property type="component" value="Unassembled WGS sequence"/>
</dbReference>
<reference evidence="1 2" key="1">
    <citation type="journal article" date="2016" name="Mol. Biol. Evol.">
        <title>Comparative Genomics of Early-Diverging Mushroom-Forming Fungi Provides Insights into the Origins of Lignocellulose Decay Capabilities.</title>
        <authorList>
            <person name="Nagy L.G."/>
            <person name="Riley R."/>
            <person name="Tritt A."/>
            <person name="Adam C."/>
            <person name="Daum C."/>
            <person name="Floudas D."/>
            <person name="Sun H."/>
            <person name="Yadav J.S."/>
            <person name="Pangilinan J."/>
            <person name="Larsson K.H."/>
            <person name="Matsuura K."/>
            <person name="Barry K."/>
            <person name="Labutti K."/>
            <person name="Kuo R."/>
            <person name="Ohm R.A."/>
            <person name="Bhattacharya S.S."/>
            <person name="Shirouzu T."/>
            <person name="Yoshinaga Y."/>
            <person name="Martin F.M."/>
            <person name="Grigoriev I.V."/>
            <person name="Hibbett D.S."/>
        </authorList>
    </citation>
    <scope>NUCLEOTIDE SEQUENCE [LARGE SCALE GENOMIC DNA]</scope>
    <source>
        <strain evidence="1 2">HHB12733</strain>
    </source>
</reference>
<evidence type="ECO:0000313" key="2">
    <source>
        <dbReference type="Proteomes" id="UP000076842"/>
    </source>
</evidence>
<keyword evidence="2" id="KW-1185">Reference proteome</keyword>